<name>A0A183B931_9TREM</name>
<reference evidence="11 12" key="2">
    <citation type="submission" date="2018-11" db="EMBL/GenBank/DDBJ databases">
        <authorList>
            <consortium name="Pathogen Informatics"/>
        </authorList>
    </citation>
    <scope>NUCLEOTIDE SEQUENCE [LARGE SCALE GENOMIC DNA]</scope>
    <source>
        <strain evidence="11 12">Egypt</strain>
    </source>
</reference>
<keyword evidence="6" id="KW-0805">Transcription regulation</keyword>
<dbReference type="PANTHER" id="PTHR15975">
    <property type="entry name" value="CCR4-NOT TRANSCRIPTION COMPLEX SUBUNIT 11"/>
    <property type="match status" value="1"/>
</dbReference>
<comment type="similarity">
    <text evidence="3">Belongs to the CNOT11 family.</text>
</comment>
<evidence type="ECO:0000256" key="7">
    <source>
        <dbReference type="ARBA" id="ARBA00023158"/>
    </source>
</evidence>
<dbReference type="GO" id="GO:0031047">
    <property type="term" value="P:regulatory ncRNA-mediated gene silencing"/>
    <property type="evidence" value="ECO:0007669"/>
    <property type="project" value="UniProtKB-KW"/>
</dbReference>
<organism evidence="13">
    <name type="scientific">Echinostoma caproni</name>
    <dbReference type="NCBI Taxonomy" id="27848"/>
    <lineage>
        <taxon>Eukaryota</taxon>
        <taxon>Metazoa</taxon>
        <taxon>Spiralia</taxon>
        <taxon>Lophotrochozoa</taxon>
        <taxon>Platyhelminthes</taxon>
        <taxon>Trematoda</taxon>
        <taxon>Digenea</taxon>
        <taxon>Plagiorchiida</taxon>
        <taxon>Echinostomata</taxon>
        <taxon>Echinostomatoidea</taxon>
        <taxon>Echinostomatidae</taxon>
        <taxon>Echinostoma</taxon>
    </lineage>
</organism>
<accession>A0A183B931</accession>
<dbReference type="WBParaSite" id="ECPE_0001575601-mRNA-1">
    <property type="protein sequence ID" value="ECPE_0001575601-mRNA-1"/>
    <property type="gene ID" value="ECPE_0001575601"/>
</dbReference>
<keyword evidence="12" id="KW-1185">Reference proteome</keyword>
<dbReference type="GO" id="GO:0005634">
    <property type="term" value="C:nucleus"/>
    <property type="evidence" value="ECO:0007669"/>
    <property type="project" value="UniProtKB-SubCell"/>
</dbReference>
<keyword evidence="8" id="KW-0804">Transcription</keyword>
<keyword evidence="9" id="KW-0539">Nucleus</keyword>
<dbReference type="EMBL" id="UZAN01061552">
    <property type="protein sequence ID" value="VDP92988.1"/>
    <property type="molecule type" value="Genomic_DNA"/>
</dbReference>
<evidence type="ECO:0000313" key="13">
    <source>
        <dbReference type="WBParaSite" id="ECPE_0001575601-mRNA-1"/>
    </source>
</evidence>
<evidence type="ECO:0000256" key="5">
    <source>
        <dbReference type="ARBA" id="ARBA00022490"/>
    </source>
</evidence>
<evidence type="ECO:0000256" key="9">
    <source>
        <dbReference type="ARBA" id="ARBA00023242"/>
    </source>
</evidence>
<dbReference type="AlphaFoldDB" id="A0A183B931"/>
<reference evidence="13" key="1">
    <citation type="submission" date="2016-06" db="UniProtKB">
        <authorList>
            <consortium name="WormBaseParasite"/>
        </authorList>
    </citation>
    <scope>IDENTIFICATION</scope>
</reference>
<evidence type="ECO:0000256" key="2">
    <source>
        <dbReference type="ARBA" id="ARBA00004496"/>
    </source>
</evidence>
<comment type="subcellular location">
    <subcellularLocation>
        <location evidence="2">Cytoplasm</location>
    </subcellularLocation>
    <subcellularLocation>
        <location evidence="1">Nucleus</location>
    </subcellularLocation>
</comment>
<evidence type="ECO:0000256" key="3">
    <source>
        <dbReference type="ARBA" id="ARBA00008030"/>
    </source>
</evidence>
<dbReference type="GO" id="GO:0005737">
    <property type="term" value="C:cytoplasm"/>
    <property type="evidence" value="ECO:0007669"/>
    <property type="project" value="UniProtKB-SubCell"/>
</dbReference>
<evidence type="ECO:0000256" key="10">
    <source>
        <dbReference type="SAM" id="MobiDB-lite"/>
    </source>
</evidence>
<evidence type="ECO:0000313" key="11">
    <source>
        <dbReference type="EMBL" id="VDP92988.1"/>
    </source>
</evidence>
<evidence type="ECO:0000256" key="4">
    <source>
        <dbReference type="ARBA" id="ARBA00014872"/>
    </source>
</evidence>
<dbReference type="GO" id="GO:0030014">
    <property type="term" value="C:CCR4-NOT complex"/>
    <property type="evidence" value="ECO:0007669"/>
    <property type="project" value="InterPro"/>
</dbReference>
<feature type="region of interest" description="Disordered" evidence="10">
    <location>
        <begin position="219"/>
        <end position="243"/>
    </location>
</feature>
<dbReference type="PANTHER" id="PTHR15975:SF0">
    <property type="entry name" value="CCR4-NOT TRANSCRIPTION COMPLEX SUBUNIT 11"/>
    <property type="match status" value="1"/>
</dbReference>
<evidence type="ECO:0000256" key="1">
    <source>
        <dbReference type="ARBA" id="ARBA00004123"/>
    </source>
</evidence>
<protein>
    <recommendedName>
        <fullName evidence="4">CCR4-NOT transcription complex subunit 11</fullName>
    </recommendedName>
</protein>
<proteinExistence type="inferred from homology"/>
<dbReference type="Proteomes" id="UP000272942">
    <property type="component" value="Unassembled WGS sequence"/>
</dbReference>
<keyword evidence="5" id="KW-0963">Cytoplasm</keyword>
<keyword evidence="7" id="KW-0943">RNA-mediated gene silencing</keyword>
<evidence type="ECO:0000256" key="6">
    <source>
        <dbReference type="ARBA" id="ARBA00023015"/>
    </source>
</evidence>
<sequence length="351" mass="39069">MSLNRKDMANLLNVLLPDRIACQTLEAITNTVQKQFTKSDHFRVCRVLMLLLQQDLLFDVISRFTALYIIWDMYKSESLTLNPFASFYFDYLRDEVNPRLPKSGLVVFHTLLTQPERAHEFGKYTPMQILNHSNNFNHAEHLDWSSLQLDPQSVLLRLPETASCGISCVIPDGDVPPSIANEIVSTPGTHRQLLEGLLSNGEPIACASALRPEMIRVAPPLLPTPQGTSSNPTTPNGSESAKSPTILAQDDLLSEELIWLNPTTIQHEFHWNTNIEEASPTSEMRVLVANALRAALPQPQQHTLLNAIKENPGLVPNLGITAENLPNLINSNPVIAIEILEVLIDGVQKEE</sequence>
<feature type="compositionally biased region" description="Polar residues" evidence="10">
    <location>
        <begin position="225"/>
        <end position="243"/>
    </location>
</feature>
<dbReference type="OrthoDB" id="10265389at2759"/>
<dbReference type="InterPro" id="IPR019312">
    <property type="entry name" value="CNOT11"/>
</dbReference>
<evidence type="ECO:0000256" key="8">
    <source>
        <dbReference type="ARBA" id="ARBA00023163"/>
    </source>
</evidence>
<gene>
    <name evidence="11" type="ORF">ECPE_LOCUS15716</name>
</gene>
<evidence type="ECO:0000313" key="12">
    <source>
        <dbReference type="Proteomes" id="UP000272942"/>
    </source>
</evidence>